<feature type="domain" description="DUF3592" evidence="2">
    <location>
        <begin position="65"/>
        <end position="127"/>
    </location>
</feature>
<dbReference type="Proteomes" id="UP000294546">
    <property type="component" value="Unassembled WGS sequence"/>
</dbReference>
<keyword evidence="4" id="KW-1185">Reference proteome</keyword>
<feature type="transmembrane region" description="Helical" evidence="1">
    <location>
        <begin position="6"/>
        <end position="25"/>
    </location>
</feature>
<evidence type="ECO:0000259" key="2">
    <source>
        <dbReference type="Pfam" id="PF12158"/>
    </source>
</evidence>
<reference evidence="3 4" key="1">
    <citation type="submission" date="2019-03" db="EMBL/GenBank/DDBJ databases">
        <title>Genomic Encyclopedia of Archaeal and Bacterial Type Strains, Phase II (KMG-II): from individual species to whole genera.</title>
        <authorList>
            <person name="Goeker M."/>
        </authorList>
    </citation>
    <scope>NUCLEOTIDE SEQUENCE [LARGE SCALE GENOMIC DNA]</scope>
    <source>
        <strain evidence="3 4">DSM 27697</strain>
    </source>
</reference>
<accession>A0A4R1G4P1</accession>
<feature type="transmembrane region" description="Helical" evidence="1">
    <location>
        <begin position="129"/>
        <end position="149"/>
    </location>
</feature>
<dbReference type="Pfam" id="PF12158">
    <property type="entry name" value="DUF3592"/>
    <property type="match status" value="1"/>
</dbReference>
<evidence type="ECO:0000313" key="4">
    <source>
        <dbReference type="Proteomes" id="UP000294546"/>
    </source>
</evidence>
<name>A0A4R1G4P1_9GAMM</name>
<evidence type="ECO:0000256" key="1">
    <source>
        <dbReference type="SAM" id="Phobius"/>
    </source>
</evidence>
<dbReference type="RefSeq" id="WP_132297758.1">
    <property type="nucleotide sequence ID" value="NZ_SMFU01000014.1"/>
</dbReference>
<keyword evidence="1" id="KW-0812">Transmembrane</keyword>
<gene>
    <name evidence="3" type="ORF">CLV83_4351</name>
</gene>
<sequence length="151" mass="17019">MEDYLPHILIAIGVAVIASLSYISIRAVKSNSWKKTPGFLLNKGTRLHISRDIQAKVVDWQSVHIDVEYEYEVDGVKYISKRATFSDMVNKPISSLNKILKEYLATENVVVYYNPKDHSDSVLFPGARIWNFAPMITGGIFIAAGIFLLNQ</sequence>
<dbReference type="AlphaFoldDB" id="A0A4R1G4P1"/>
<organism evidence="3 4">
    <name type="scientific">Marinobacterium mangrovicola</name>
    <dbReference type="NCBI Taxonomy" id="1476959"/>
    <lineage>
        <taxon>Bacteria</taxon>
        <taxon>Pseudomonadati</taxon>
        <taxon>Pseudomonadota</taxon>
        <taxon>Gammaproteobacteria</taxon>
        <taxon>Oceanospirillales</taxon>
        <taxon>Oceanospirillaceae</taxon>
        <taxon>Marinobacterium</taxon>
    </lineage>
</organism>
<protein>
    <submittedName>
        <fullName evidence="3">Uncharacterized protein DUF3592</fullName>
    </submittedName>
</protein>
<dbReference type="EMBL" id="SMFU01000014">
    <property type="protein sequence ID" value="TCK02654.1"/>
    <property type="molecule type" value="Genomic_DNA"/>
</dbReference>
<evidence type="ECO:0000313" key="3">
    <source>
        <dbReference type="EMBL" id="TCK02654.1"/>
    </source>
</evidence>
<proteinExistence type="predicted"/>
<keyword evidence="1" id="KW-0472">Membrane</keyword>
<dbReference type="InterPro" id="IPR021994">
    <property type="entry name" value="DUF3592"/>
</dbReference>
<dbReference type="OrthoDB" id="5702766at2"/>
<keyword evidence="1" id="KW-1133">Transmembrane helix</keyword>
<comment type="caution">
    <text evidence="3">The sequence shown here is derived from an EMBL/GenBank/DDBJ whole genome shotgun (WGS) entry which is preliminary data.</text>
</comment>